<proteinExistence type="inferred from homology"/>
<feature type="compositionally biased region" description="Basic and acidic residues" evidence="7">
    <location>
        <begin position="51"/>
        <end position="69"/>
    </location>
</feature>
<comment type="caution">
    <text evidence="9">The sequence shown here is derived from an EMBL/GenBank/DDBJ whole genome shotgun (WGS) entry which is preliminary data.</text>
</comment>
<keyword evidence="5" id="KW-0508">mRNA splicing</keyword>
<comment type="subcellular location">
    <subcellularLocation>
        <location evidence="1">Nucleus</location>
    </subcellularLocation>
</comment>
<keyword evidence="3" id="KW-0507">mRNA processing</keyword>
<evidence type="ECO:0000256" key="7">
    <source>
        <dbReference type="SAM" id="MobiDB-lite"/>
    </source>
</evidence>
<gene>
    <name evidence="9" type="ORF">GGI25_005059</name>
</gene>
<dbReference type="Pfam" id="PF07842">
    <property type="entry name" value="GCFC"/>
    <property type="match status" value="1"/>
</dbReference>
<dbReference type="InterPro" id="IPR022159">
    <property type="entry name" value="STIP/TFIP11_N"/>
</dbReference>
<dbReference type="PANTHER" id="PTHR23329:SF1">
    <property type="entry name" value="TUFTELIN-INTERACTING PROTEIN 11"/>
    <property type="match status" value="1"/>
</dbReference>
<dbReference type="GO" id="GO:0071008">
    <property type="term" value="C:U2-type post-mRNA release spliceosomal complex"/>
    <property type="evidence" value="ECO:0007669"/>
    <property type="project" value="TreeGrafter"/>
</dbReference>
<organism evidence="9 10">
    <name type="scientific">Coemansia spiralis</name>
    <dbReference type="NCBI Taxonomy" id="417178"/>
    <lineage>
        <taxon>Eukaryota</taxon>
        <taxon>Fungi</taxon>
        <taxon>Fungi incertae sedis</taxon>
        <taxon>Zoopagomycota</taxon>
        <taxon>Kickxellomycotina</taxon>
        <taxon>Kickxellomycetes</taxon>
        <taxon>Kickxellales</taxon>
        <taxon>Kickxellaceae</taxon>
        <taxon>Coemansia</taxon>
    </lineage>
</organism>
<evidence type="ECO:0000259" key="8">
    <source>
        <dbReference type="PROSITE" id="PS50174"/>
    </source>
</evidence>
<evidence type="ECO:0000256" key="4">
    <source>
        <dbReference type="ARBA" id="ARBA00022728"/>
    </source>
</evidence>
<dbReference type="InterPro" id="IPR022783">
    <property type="entry name" value="GCFC_dom"/>
</dbReference>
<dbReference type="Proteomes" id="UP001151518">
    <property type="component" value="Unassembled WGS sequence"/>
</dbReference>
<accession>A0A9W8G4J5</accession>
<comment type="similarity">
    <text evidence="2">Belongs to the TFP11/STIP family.</text>
</comment>
<dbReference type="Pfam" id="PF12457">
    <property type="entry name" value="TIP_N"/>
    <property type="match status" value="1"/>
</dbReference>
<feature type="region of interest" description="Disordered" evidence="7">
    <location>
        <begin position="240"/>
        <end position="290"/>
    </location>
</feature>
<dbReference type="GO" id="GO:0003676">
    <property type="term" value="F:nucleic acid binding"/>
    <property type="evidence" value="ECO:0007669"/>
    <property type="project" value="InterPro"/>
</dbReference>
<evidence type="ECO:0000256" key="2">
    <source>
        <dbReference type="ARBA" id="ARBA00010900"/>
    </source>
</evidence>
<feature type="domain" description="G-patch" evidence="8">
    <location>
        <begin position="204"/>
        <end position="250"/>
    </location>
</feature>
<evidence type="ECO:0000256" key="5">
    <source>
        <dbReference type="ARBA" id="ARBA00023187"/>
    </source>
</evidence>
<evidence type="ECO:0000313" key="10">
    <source>
        <dbReference type="Proteomes" id="UP001151518"/>
    </source>
</evidence>
<feature type="compositionally biased region" description="Basic and acidic residues" evidence="7">
    <location>
        <begin position="130"/>
        <end position="144"/>
    </location>
</feature>
<dbReference type="GO" id="GO:0000390">
    <property type="term" value="P:spliceosomal complex disassembly"/>
    <property type="evidence" value="ECO:0007669"/>
    <property type="project" value="InterPro"/>
</dbReference>
<dbReference type="AlphaFoldDB" id="A0A9W8G4J5"/>
<dbReference type="InterPro" id="IPR045211">
    <property type="entry name" value="TFP11/STIP/Ntr1"/>
</dbReference>
<keyword evidence="4" id="KW-0747">Spliceosome</keyword>
<sequence>MDDDYRPILGLADSSDEEETDDSRIHSGRQRRVARTKEEEMLGIWAESDNEYQKKDNGRPETRATRDKPSTQTLKPTVFIPASSSFPDSEKDTVDLKNGTESADDSNSSNSNDSDRNGNSLAAGLPDQLSLEKEDGSDSSESKSDSSFSSSSESEDSNDTEQSELGDTETKKTHFTQRRDLDKLDNRPTKQLQKPISKEFGKFANSKVWNMMSMMGYKPGEGLGKHGEGRVEPIQPVLRRSGEGISFSRRERPPEPLPAESPLGFKSGRRKEVRTKEETTGSATLSRSKQAEAARAKIEYKTLEELQQRTDTKLKEVFVDMTTNTQVGSLEELVVKKLPLSEKEQLARDARLGLDLSFSRLEHIKREKAIEANRLTALAKDISILSTSIEQRKTKVGCLQKIKNAVEAVYTKANDTRASSMESASMDMTDLYLAYEELYHVARQMEKTCGFNIWQELQLERVVTATMFDQLQHIFHIWVPTEHLQHMANLLSPLIAYVSVNDISLSAKDMSPFESLLDSTLVPRLRQFIYTDWDPLSDSLGKLLDYLPQITIAAISEDICTMLRRLVDGINVRAVMDRYRRELHTGTDIASVSGLLAALRIDHAIIPWLPFVAEHKELLASVRRKLCTALEFWEPSKQSNNDIITLVSPWLQVLQDKDQHRLSTKIADRLESMLQTEFQFNAQQQKLWAFKAFAKWYGILPFGVWFAVAKRQVISKFLDYLWDWLEQPSANYAEIADWYWQWKLMHPQEIFTRPDVQSEFRTALLYMAHAMTKS</sequence>
<feature type="compositionally biased region" description="Acidic residues" evidence="7">
    <location>
        <begin position="153"/>
        <end position="167"/>
    </location>
</feature>
<evidence type="ECO:0000313" key="9">
    <source>
        <dbReference type="EMBL" id="KAJ2672561.1"/>
    </source>
</evidence>
<dbReference type="InterPro" id="IPR000467">
    <property type="entry name" value="G_patch_dom"/>
</dbReference>
<reference evidence="9" key="1">
    <citation type="submission" date="2022-07" db="EMBL/GenBank/DDBJ databases">
        <title>Phylogenomic reconstructions and comparative analyses of Kickxellomycotina fungi.</title>
        <authorList>
            <person name="Reynolds N.K."/>
            <person name="Stajich J.E."/>
            <person name="Barry K."/>
            <person name="Grigoriev I.V."/>
            <person name="Crous P."/>
            <person name="Smith M.E."/>
        </authorList>
    </citation>
    <scope>NUCLEOTIDE SEQUENCE</scope>
    <source>
        <strain evidence="9">NRRL 3115</strain>
    </source>
</reference>
<dbReference type="EMBL" id="JANBTW010000080">
    <property type="protein sequence ID" value="KAJ2672561.1"/>
    <property type="molecule type" value="Genomic_DNA"/>
</dbReference>
<dbReference type="PROSITE" id="PS50174">
    <property type="entry name" value="G_PATCH"/>
    <property type="match status" value="1"/>
</dbReference>
<feature type="compositionally biased region" description="Basic and acidic residues" evidence="7">
    <location>
        <begin position="168"/>
        <end position="188"/>
    </location>
</feature>
<feature type="compositionally biased region" description="Low complexity" evidence="7">
    <location>
        <begin position="105"/>
        <end position="120"/>
    </location>
</feature>
<dbReference type="OrthoDB" id="4822at2759"/>
<evidence type="ECO:0000256" key="3">
    <source>
        <dbReference type="ARBA" id="ARBA00022664"/>
    </source>
</evidence>
<dbReference type="PANTHER" id="PTHR23329">
    <property type="entry name" value="TUFTELIN-INTERACTING PROTEIN 11-RELATED"/>
    <property type="match status" value="1"/>
</dbReference>
<dbReference type="Pfam" id="PF01585">
    <property type="entry name" value="G-patch"/>
    <property type="match status" value="1"/>
</dbReference>
<name>A0A9W8G4J5_9FUNG</name>
<protein>
    <recommendedName>
        <fullName evidence="8">G-patch domain-containing protein</fullName>
    </recommendedName>
</protein>
<dbReference type="SMART" id="SM00443">
    <property type="entry name" value="G_patch"/>
    <property type="match status" value="1"/>
</dbReference>
<evidence type="ECO:0000256" key="6">
    <source>
        <dbReference type="ARBA" id="ARBA00023242"/>
    </source>
</evidence>
<keyword evidence="6" id="KW-0539">Nucleus</keyword>
<evidence type="ECO:0000256" key="1">
    <source>
        <dbReference type="ARBA" id="ARBA00004123"/>
    </source>
</evidence>
<feature type="region of interest" description="Disordered" evidence="7">
    <location>
        <begin position="1"/>
        <end position="204"/>
    </location>
</feature>